<evidence type="ECO:0008006" key="5">
    <source>
        <dbReference type="Google" id="ProtNLM"/>
    </source>
</evidence>
<comment type="caution">
    <text evidence="3">The sequence shown here is derived from an EMBL/GenBank/DDBJ whole genome shotgun (WGS) entry which is preliminary data.</text>
</comment>
<sequence length="359" mass="38224">MRTTRLFALLLLVVASIHVSPVAAAQECRGSDRPNEHEWNANTCQANVEVGYGGGGTEPRFDTTPVSSSDTPQDRYQRREMCNDWFVLLEGTAPITRQWPGEIPACTEAYETPELDCPAASTVIPPLWVSRALDDGGYGPWTQITGYECGTSPLPAAIASAWRAMTITPTSYTTEPATGWAIASMGVIPVASAEPQTSAVTVLGTPVLLRATPTRFTWTTSDGAELTTSDTSRGYDAGGEPLTFDRHEHRSALTLATTWTGHYSLDGGSTWAEAPGTATTTSDSTSIHIFNPRVQLVDCDTSGDCATGTGPARAAPTLTDPDADGIENHLIPDHAIDAYLDARADGRSWTSSERSAASE</sequence>
<dbReference type="Proteomes" id="UP001172708">
    <property type="component" value="Unassembled WGS sequence"/>
</dbReference>
<evidence type="ECO:0000313" key="3">
    <source>
        <dbReference type="EMBL" id="MDN4479736.1"/>
    </source>
</evidence>
<evidence type="ECO:0000256" key="1">
    <source>
        <dbReference type="SAM" id="MobiDB-lite"/>
    </source>
</evidence>
<gene>
    <name evidence="3" type="ORF">QQX02_02185</name>
</gene>
<name>A0ABT8GEP7_9MICO</name>
<evidence type="ECO:0000256" key="2">
    <source>
        <dbReference type="SAM" id="SignalP"/>
    </source>
</evidence>
<dbReference type="RefSeq" id="WP_301140930.1">
    <property type="nucleotide sequence ID" value="NZ_JAUHQA010000001.1"/>
</dbReference>
<keyword evidence="2" id="KW-0732">Signal</keyword>
<accession>A0ABT8GEP7</accession>
<dbReference type="EMBL" id="JAUHQA010000001">
    <property type="protein sequence ID" value="MDN4479736.1"/>
    <property type="molecule type" value="Genomic_DNA"/>
</dbReference>
<feature type="region of interest" description="Disordered" evidence="1">
    <location>
        <begin position="52"/>
        <end position="74"/>
    </location>
</feature>
<feature type="chain" id="PRO_5047059226" description="PKD domain-containing protein" evidence="2">
    <location>
        <begin position="26"/>
        <end position="359"/>
    </location>
</feature>
<keyword evidence="4" id="KW-1185">Reference proteome</keyword>
<feature type="signal peptide" evidence="2">
    <location>
        <begin position="1"/>
        <end position="25"/>
    </location>
</feature>
<reference evidence="3" key="1">
    <citation type="submission" date="2023-06" db="EMBL/GenBank/DDBJ databases">
        <title>Egi l300058.</title>
        <authorList>
            <person name="Gao L."/>
            <person name="Fang B.-Z."/>
            <person name="Li W.-J."/>
        </authorList>
    </citation>
    <scope>NUCLEOTIDE SEQUENCE</scope>
    <source>
        <strain evidence="3">EGI L300058</strain>
    </source>
</reference>
<organism evidence="3 4">
    <name type="scientific">Demequina muriae</name>
    <dbReference type="NCBI Taxonomy" id="3051664"/>
    <lineage>
        <taxon>Bacteria</taxon>
        <taxon>Bacillati</taxon>
        <taxon>Actinomycetota</taxon>
        <taxon>Actinomycetes</taxon>
        <taxon>Micrococcales</taxon>
        <taxon>Demequinaceae</taxon>
        <taxon>Demequina</taxon>
    </lineage>
</organism>
<proteinExistence type="predicted"/>
<evidence type="ECO:0000313" key="4">
    <source>
        <dbReference type="Proteomes" id="UP001172708"/>
    </source>
</evidence>
<protein>
    <recommendedName>
        <fullName evidence="5">PKD domain-containing protein</fullName>
    </recommendedName>
</protein>